<name>A0A1W6DXA8_9CAUD</name>
<gene>
    <name evidence="1" type="ORF">LAV_00144</name>
</gene>
<keyword evidence="2" id="KW-1185">Reference proteome</keyword>
<evidence type="ECO:0000313" key="2">
    <source>
        <dbReference type="Proteomes" id="UP000223906"/>
    </source>
</evidence>
<organism evidence="1 2">
    <name type="scientific">Sphingobium phage Lacusarx</name>
    <dbReference type="NCBI Taxonomy" id="1980139"/>
    <lineage>
        <taxon>Viruses</taxon>
        <taxon>Duplodnaviria</taxon>
        <taxon>Heunggongvirae</taxon>
        <taxon>Uroviricota</taxon>
        <taxon>Caudoviricetes</taxon>
        <taxon>Lacusarxvirus</taxon>
        <taxon>Lacusarxvirus lacusarx</taxon>
    </lineage>
</organism>
<dbReference type="EMBL" id="KY629563">
    <property type="protein sequence ID" value="ARK07519.1"/>
    <property type="molecule type" value="Genomic_DNA"/>
</dbReference>
<evidence type="ECO:0000313" key="1">
    <source>
        <dbReference type="EMBL" id="ARK07519.1"/>
    </source>
</evidence>
<reference evidence="1 2" key="1">
    <citation type="submission" date="2017-02" db="EMBL/GenBank/DDBJ databases">
        <title>The first characterized phage against a member of the ecologically important #sphingomonads reveals high dissimilarity against all other known phages.</title>
        <authorList>
            <person name="Nielsen T.K."/>
            <person name="Carstens A.B."/>
            <person name="Kot W."/>
            <person name="Lametsch R."/>
            <person name="Neve H."/>
            <person name="Hansen L.H."/>
        </authorList>
    </citation>
    <scope>NUCLEOTIDE SEQUENCE [LARGE SCALE GENOMIC DNA]</scope>
</reference>
<proteinExistence type="predicted"/>
<protein>
    <submittedName>
        <fullName evidence="1">Uncharacterized protein</fullName>
    </submittedName>
</protein>
<dbReference type="Proteomes" id="UP000223906">
    <property type="component" value="Segment"/>
</dbReference>
<sequence length="107" mass="12085">MKLLVYAALGRHEVSILVPKRRGVGFLKSPLGHHNGPLHSISYDIGFDIYGLDGSLDIQTGSLYRFDIPELLARIIPPIAAHYQMEWEQIGDEFWDLHPIGRNHDPA</sequence>
<accession>A0A1W6DXA8</accession>